<proteinExistence type="predicted"/>
<sequence>MTAERFNVNNQSLTGGLMKKKFIVASVLAVALALAGCSSSSDKTSASSESTVSDAPVTLTLWHNLGDTQNGVAVKALTEAYTALHPNVTFNLVSQPADNYFALLQAAAVSKTGPDLALMWCCLFIHKSYLANLKGLVPDEALARMGGLEWTADNFDIANGPNIMLTDRQFYMGFYNKEAFTKAGVTSVPKTWDELYAACGKLKSSGYTPMVYGNGGQSLGALYYPWYDSSYITIGQASSTGFRDLYSGKDQWDSPSNVAAYEKYAALKTKGCTNSDILTKTNNMDDFLGGKAAMIIDGTWDTQKFTDKFGDKVGAFVPPFSDAPMTGVVQMAGQGISIMKYSKNITAAAGFVTFMTTDEASAIFDKAGLIPNVIGSTTSNPVNKEMLAFTETGGLTAFPMLDNVIQGDVVDAGNKIIPSILAGKIKPAAALKQLRQVWEQIAADAKTETYKLPD</sequence>
<gene>
    <name evidence="1" type="ORF">UFOPK2646_00091</name>
</gene>
<reference evidence="1" key="1">
    <citation type="submission" date="2020-05" db="EMBL/GenBank/DDBJ databases">
        <authorList>
            <person name="Chiriac C."/>
            <person name="Salcher M."/>
            <person name="Ghai R."/>
            <person name="Kavagutti S V."/>
        </authorList>
    </citation>
    <scope>NUCLEOTIDE SEQUENCE</scope>
</reference>
<dbReference type="PANTHER" id="PTHR43649">
    <property type="entry name" value="ARABINOSE-BINDING PROTEIN-RELATED"/>
    <property type="match status" value="1"/>
</dbReference>
<dbReference type="SUPFAM" id="SSF53850">
    <property type="entry name" value="Periplasmic binding protein-like II"/>
    <property type="match status" value="1"/>
</dbReference>
<dbReference type="Gene3D" id="3.40.190.10">
    <property type="entry name" value="Periplasmic binding protein-like II"/>
    <property type="match status" value="2"/>
</dbReference>
<organism evidence="1">
    <name type="scientific">freshwater metagenome</name>
    <dbReference type="NCBI Taxonomy" id="449393"/>
    <lineage>
        <taxon>unclassified sequences</taxon>
        <taxon>metagenomes</taxon>
        <taxon>ecological metagenomes</taxon>
    </lineage>
</organism>
<dbReference type="EMBL" id="CAEZYB010000005">
    <property type="protein sequence ID" value="CAB4694340.1"/>
    <property type="molecule type" value="Genomic_DNA"/>
</dbReference>
<name>A0A6J6P4J1_9ZZZZ</name>
<evidence type="ECO:0000313" key="1">
    <source>
        <dbReference type="EMBL" id="CAB4694340.1"/>
    </source>
</evidence>
<accession>A0A6J6P4J1</accession>
<dbReference type="InterPro" id="IPR050490">
    <property type="entry name" value="Bact_solute-bd_prot1"/>
</dbReference>
<dbReference type="AlphaFoldDB" id="A0A6J6P4J1"/>
<dbReference type="InterPro" id="IPR006059">
    <property type="entry name" value="SBP"/>
</dbReference>
<dbReference type="PANTHER" id="PTHR43649:SF12">
    <property type="entry name" value="DIACETYLCHITOBIOSE BINDING PROTEIN DASA"/>
    <property type="match status" value="1"/>
</dbReference>
<dbReference type="Pfam" id="PF01547">
    <property type="entry name" value="SBP_bac_1"/>
    <property type="match status" value="1"/>
</dbReference>
<protein>
    <submittedName>
        <fullName evidence="1">Unannotated protein</fullName>
    </submittedName>
</protein>